<dbReference type="Gene3D" id="3.30.465.10">
    <property type="match status" value="1"/>
</dbReference>
<gene>
    <name evidence="4" type="ORF">C2S53_010074</name>
</gene>
<name>A0AAD4JBK2_PERFH</name>
<keyword evidence="2" id="KW-0274">FAD</keyword>
<organism evidence="4 5">
    <name type="scientific">Perilla frutescens var. hirtella</name>
    <name type="common">Perilla citriodora</name>
    <name type="synonym">Perilla setoyensis</name>
    <dbReference type="NCBI Taxonomy" id="608512"/>
    <lineage>
        <taxon>Eukaryota</taxon>
        <taxon>Viridiplantae</taxon>
        <taxon>Streptophyta</taxon>
        <taxon>Embryophyta</taxon>
        <taxon>Tracheophyta</taxon>
        <taxon>Spermatophyta</taxon>
        <taxon>Magnoliopsida</taxon>
        <taxon>eudicotyledons</taxon>
        <taxon>Gunneridae</taxon>
        <taxon>Pentapetalae</taxon>
        <taxon>asterids</taxon>
        <taxon>lamiids</taxon>
        <taxon>Lamiales</taxon>
        <taxon>Lamiaceae</taxon>
        <taxon>Nepetoideae</taxon>
        <taxon>Elsholtzieae</taxon>
        <taxon>Perilla</taxon>
    </lineage>
</organism>
<comment type="caution">
    <text evidence="4">The sequence shown here is derived from an EMBL/GenBank/DDBJ whole genome shotgun (WGS) entry which is preliminary data.</text>
</comment>
<evidence type="ECO:0000256" key="1">
    <source>
        <dbReference type="ARBA" id="ARBA00022630"/>
    </source>
</evidence>
<reference evidence="4 5" key="1">
    <citation type="journal article" date="2021" name="Nat. Commun.">
        <title>Incipient diploidization of the medicinal plant Perilla within 10,000 years.</title>
        <authorList>
            <person name="Zhang Y."/>
            <person name="Shen Q."/>
            <person name="Leng L."/>
            <person name="Zhang D."/>
            <person name="Chen S."/>
            <person name="Shi Y."/>
            <person name="Ning Z."/>
            <person name="Chen S."/>
        </authorList>
    </citation>
    <scope>NUCLEOTIDE SEQUENCE [LARGE SCALE GENOMIC DNA]</scope>
    <source>
        <strain evidence="5">cv. PC099</strain>
    </source>
</reference>
<keyword evidence="1" id="KW-0285">Flavoprotein</keyword>
<evidence type="ECO:0000313" key="4">
    <source>
        <dbReference type="EMBL" id="KAH6830732.1"/>
    </source>
</evidence>
<dbReference type="PANTHER" id="PTHR32448">
    <property type="entry name" value="OS08G0158400 PROTEIN"/>
    <property type="match status" value="1"/>
</dbReference>
<dbReference type="Proteomes" id="UP001190926">
    <property type="component" value="Unassembled WGS sequence"/>
</dbReference>
<keyword evidence="5" id="KW-1185">Reference proteome</keyword>
<dbReference type="AlphaFoldDB" id="A0AAD4JBK2"/>
<sequence>MAPYVSKNPREAYLNYRDLDIGTTDNGKNSYSEGKVYGVKYFKSNFDRLVKIKTAVDPDNVFRNEQSIPVLPFRGGRKARK</sequence>
<protein>
    <submittedName>
        <fullName evidence="4">FAD-binding Berberine family protein</fullName>
    </submittedName>
</protein>
<evidence type="ECO:0000313" key="5">
    <source>
        <dbReference type="Proteomes" id="UP001190926"/>
    </source>
</evidence>
<feature type="domain" description="Berberine/berberine-like" evidence="3">
    <location>
        <begin position="12"/>
        <end position="69"/>
    </location>
</feature>
<proteinExistence type="predicted"/>
<evidence type="ECO:0000256" key="2">
    <source>
        <dbReference type="ARBA" id="ARBA00022827"/>
    </source>
</evidence>
<dbReference type="GO" id="GO:0016491">
    <property type="term" value="F:oxidoreductase activity"/>
    <property type="evidence" value="ECO:0007669"/>
    <property type="project" value="InterPro"/>
</dbReference>
<dbReference type="Pfam" id="PF08031">
    <property type="entry name" value="BBE"/>
    <property type="match status" value="1"/>
</dbReference>
<dbReference type="EMBL" id="SDAM02000093">
    <property type="protein sequence ID" value="KAH6830732.1"/>
    <property type="molecule type" value="Genomic_DNA"/>
</dbReference>
<evidence type="ECO:0000259" key="3">
    <source>
        <dbReference type="Pfam" id="PF08031"/>
    </source>
</evidence>
<dbReference type="InterPro" id="IPR012951">
    <property type="entry name" value="BBE"/>
</dbReference>
<dbReference type="InterPro" id="IPR016169">
    <property type="entry name" value="FAD-bd_PCMH_sub2"/>
</dbReference>
<accession>A0AAD4JBK2</accession>
<dbReference type="GO" id="GO:0050660">
    <property type="term" value="F:flavin adenine dinucleotide binding"/>
    <property type="evidence" value="ECO:0007669"/>
    <property type="project" value="InterPro"/>
</dbReference>